<keyword evidence="2" id="KW-0472">Membrane</keyword>
<evidence type="ECO:0000256" key="2">
    <source>
        <dbReference type="SAM" id="Phobius"/>
    </source>
</evidence>
<keyword evidence="4" id="KW-1185">Reference proteome</keyword>
<comment type="caution">
    <text evidence="3">The sequence shown here is derived from an EMBL/GenBank/DDBJ whole genome shotgun (WGS) entry which is preliminary data.</text>
</comment>
<accession>A0A4R6DUW3</accession>
<dbReference type="Proteomes" id="UP000295129">
    <property type="component" value="Unassembled WGS sequence"/>
</dbReference>
<dbReference type="RefSeq" id="WP_133593017.1">
    <property type="nucleotide sequence ID" value="NZ_SNVV01000013.1"/>
</dbReference>
<proteinExistence type="predicted"/>
<evidence type="ECO:0000313" key="4">
    <source>
        <dbReference type="Proteomes" id="UP000295129"/>
    </source>
</evidence>
<organism evidence="3 4">
    <name type="scientific">Azoarcus indigens</name>
    <dbReference type="NCBI Taxonomy" id="29545"/>
    <lineage>
        <taxon>Bacteria</taxon>
        <taxon>Pseudomonadati</taxon>
        <taxon>Pseudomonadota</taxon>
        <taxon>Betaproteobacteria</taxon>
        <taxon>Rhodocyclales</taxon>
        <taxon>Zoogloeaceae</taxon>
        <taxon>Azoarcus</taxon>
    </lineage>
</organism>
<keyword evidence="2" id="KW-1133">Transmembrane helix</keyword>
<gene>
    <name evidence="3" type="ORF">C7389_11354</name>
</gene>
<feature type="transmembrane region" description="Helical" evidence="2">
    <location>
        <begin position="6"/>
        <end position="23"/>
    </location>
</feature>
<protein>
    <submittedName>
        <fullName evidence="3">Uncharacterized protein</fullName>
    </submittedName>
</protein>
<dbReference type="AlphaFoldDB" id="A0A4R6DUW3"/>
<keyword evidence="2" id="KW-0812">Transmembrane</keyword>
<evidence type="ECO:0000256" key="1">
    <source>
        <dbReference type="SAM" id="MobiDB-lite"/>
    </source>
</evidence>
<feature type="region of interest" description="Disordered" evidence="1">
    <location>
        <begin position="112"/>
        <end position="135"/>
    </location>
</feature>
<sequence length="135" mass="15466">MDAAMFFALLAAGMLVAVVLMLMRREQEEGMPVRHNPYKASYHAVCIQSGSQACEAARHVRGRRFLAAEAPRLPMPNCSRGDCNCVYVHFDDRRVRNRRDVYANKSYMIGEQGHEERRQASGRRKTDLARFHPIN</sequence>
<dbReference type="EMBL" id="SNVV01000013">
    <property type="protein sequence ID" value="TDN48933.1"/>
    <property type="molecule type" value="Genomic_DNA"/>
</dbReference>
<evidence type="ECO:0000313" key="3">
    <source>
        <dbReference type="EMBL" id="TDN48933.1"/>
    </source>
</evidence>
<dbReference type="OrthoDB" id="8527522at2"/>
<reference evidence="3 4" key="1">
    <citation type="submission" date="2019-03" db="EMBL/GenBank/DDBJ databases">
        <title>Genomic Encyclopedia of Type Strains, Phase IV (KMG-IV): sequencing the most valuable type-strain genomes for metagenomic binning, comparative biology and taxonomic classification.</title>
        <authorList>
            <person name="Goeker M."/>
        </authorList>
    </citation>
    <scope>NUCLEOTIDE SEQUENCE [LARGE SCALE GENOMIC DNA]</scope>
    <source>
        <strain evidence="3 4">DSM 12121</strain>
    </source>
</reference>
<name>A0A4R6DUW3_9RHOO</name>